<comment type="caution">
    <text evidence="1">The sequence shown here is derived from an EMBL/GenBank/DDBJ whole genome shotgun (WGS) entry which is preliminary data.</text>
</comment>
<accession>A0A426ZWM5</accession>
<protein>
    <submittedName>
        <fullName evidence="1">Uncharacterized protein</fullName>
    </submittedName>
</protein>
<name>A0A426ZWM5_ENSVE</name>
<dbReference type="Proteomes" id="UP000287651">
    <property type="component" value="Unassembled WGS sequence"/>
</dbReference>
<dbReference type="EMBL" id="AMZH03004724">
    <property type="protein sequence ID" value="RRT68353.1"/>
    <property type="molecule type" value="Genomic_DNA"/>
</dbReference>
<organism evidence="1 2">
    <name type="scientific">Ensete ventricosum</name>
    <name type="common">Abyssinian banana</name>
    <name type="synonym">Musa ensete</name>
    <dbReference type="NCBI Taxonomy" id="4639"/>
    <lineage>
        <taxon>Eukaryota</taxon>
        <taxon>Viridiplantae</taxon>
        <taxon>Streptophyta</taxon>
        <taxon>Embryophyta</taxon>
        <taxon>Tracheophyta</taxon>
        <taxon>Spermatophyta</taxon>
        <taxon>Magnoliopsida</taxon>
        <taxon>Liliopsida</taxon>
        <taxon>Zingiberales</taxon>
        <taxon>Musaceae</taxon>
        <taxon>Ensete</taxon>
    </lineage>
</organism>
<gene>
    <name evidence="1" type="ORF">B296_00029691</name>
</gene>
<reference evidence="1 2" key="1">
    <citation type="journal article" date="2014" name="Agronomy (Basel)">
        <title>A Draft Genome Sequence for Ensete ventricosum, the Drought-Tolerant Tree Against Hunger.</title>
        <authorList>
            <person name="Harrison J."/>
            <person name="Moore K.A."/>
            <person name="Paszkiewicz K."/>
            <person name="Jones T."/>
            <person name="Grant M."/>
            <person name="Ambacheew D."/>
            <person name="Muzemil S."/>
            <person name="Studholme D.J."/>
        </authorList>
    </citation>
    <scope>NUCLEOTIDE SEQUENCE [LARGE SCALE GENOMIC DNA]</scope>
</reference>
<evidence type="ECO:0000313" key="1">
    <source>
        <dbReference type="EMBL" id="RRT68353.1"/>
    </source>
</evidence>
<proteinExistence type="predicted"/>
<sequence>MGGRGVVCVLCFDAKLSGLDNTSCSSQFSVKEEGLWEPLVWTETCEIKQLCTALRLPPHTPGARHSILGLHRLAKGAAAPRISTVGRGPEGIVKSKEELGESSKGGSPFVLEIQDRPILTRFRLPSLESYDGDFDPAEHVTAFRAQMTLYDTSDALICRCFLTR</sequence>
<evidence type="ECO:0000313" key="2">
    <source>
        <dbReference type="Proteomes" id="UP000287651"/>
    </source>
</evidence>
<dbReference type="AlphaFoldDB" id="A0A426ZWM5"/>